<keyword evidence="4" id="KW-0804">Transcription</keyword>
<keyword evidence="2" id="KW-0805">Transcription regulation</keyword>
<evidence type="ECO:0000259" key="7">
    <source>
        <dbReference type="PROSITE" id="PS51005"/>
    </source>
</evidence>
<dbReference type="InterPro" id="IPR036093">
    <property type="entry name" value="NAC_dom_sf"/>
</dbReference>
<evidence type="ECO:0000256" key="2">
    <source>
        <dbReference type="ARBA" id="ARBA00023015"/>
    </source>
</evidence>
<dbReference type="Pfam" id="PF02365">
    <property type="entry name" value="NAM"/>
    <property type="match status" value="1"/>
</dbReference>
<keyword evidence="3" id="KW-0238">DNA-binding</keyword>
<feature type="domain" description="NAC" evidence="7">
    <location>
        <begin position="3"/>
        <end position="151"/>
    </location>
</feature>
<dbReference type="OrthoDB" id="1027299at2759"/>
<dbReference type="InterPro" id="IPR003441">
    <property type="entry name" value="NAC-dom"/>
</dbReference>
<evidence type="ECO:0000313" key="8">
    <source>
        <dbReference type="EMBL" id="CAA0156348.1"/>
    </source>
</evidence>
<evidence type="ECO:0000313" key="9">
    <source>
        <dbReference type="Proteomes" id="UP000434276"/>
    </source>
</evidence>
<dbReference type="GO" id="GO:0016020">
    <property type="term" value="C:membrane"/>
    <property type="evidence" value="ECO:0007669"/>
    <property type="project" value="UniProtKB-ARBA"/>
</dbReference>
<feature type="region of interest" description="Disordered" evidence="6">
    <location>
        <begin position="240"/>
        <end position="266"/>
    </location>
</feature>
<evidence type="ECO:0000256" key="6">
    <source>
        <dbReference type="SAM" id="MobiDB-lite"/>
    </source>
</evidence>
<dbReference type="GO" id="GO:0003677">
    <property type="term" value="F:DNA binding"/>
    <property type="evidence" value="ECO:0007669"/>
    <property type="project" value="UniProtKB-KW"/>
</dbReference>
<keyword evidence="5" id="KW-0539">Nucleus</keyword>
<gene>
    <name evidence="8" type="ORF">C24_LOCUS166</name>
</gene>
<dbReference type="ExpressionAtlas" id="A0A5S9S6P7">
    <property type="expression patterns" value="baseline and differential"/>
</dbReference>
<dbReference type="AlphaFoldDB" id="A0A5S9S6P7"/>
<evidence type="ECO:0000256" key="4">
    <source>
        <dbReference type="ARBA" id="ARBA00023163"/>
    </source>
</evidence>
<dbReference type="GO" id="GO:0006355">
    <property type="term" value="P:regulation of DNA-templated transcription"/>
    <property type="evidence" value="ECO:0007669"/>
    <property type="project" value="InterPro"/>
</dbReference>
<protein>
    <recommendedName>
        <fullName evidence="7">NAC domain-containing protein</fullName>
    </recommendedName>
</protein>
<dbReference type="Proteomes" id="UP000434276">
    <property type="component" value="Unassembled WGS sequence"/>
</dbReference>
<dbReference type="Gene3D" id="2.170.150.80">
    <property type="entry name" value="NAC domain"/>
    <property type="match status" value="1"/>
</dbReference>
<comment type="subcellular location">
    <subcellularLocation>
        <location evidence="1">Nucleus</location>
    </subcellularLocation>
</comment>
<evidence type="ECO:0000256" key="5">
    <source>
        <dbReference type="ARBA" id="ARBA00023242"/>
    </source>
</evidence>
<dbReference type="SUPFAM" id="SSF101941">
    <property type="entry name" value="NAC domain"/>
    <property type="match status" value="1"/>
</dbReference>
<evidence type="ECO:0000256" key="1">
    <source>
        <dbReference type="ARBA" id="ARBA00004123"/>
    </source>
</evidence>
<dbReference type="PROSITE" id="PS51005">
    <property type="entry name" value="NAC"/>
    <property type="match status" value="1"/>
</dbReference>
<dbReference type="EMBL" id="CACSHJ010000087">
    <property type="protein sequence ID" value="CAA0156348.1"/>
    <property type="molecule type" value="Genomic_DNA"/>
</dbReference>
<reference evidence="8 9" key="1">
    <citation type="submission" date="2019-12" db="EMBL/GenBank/DDBJ databases">
        <authorList>
            <person name="Jiao W.-B."/>
            <person name="Schneeberger K."/>
        </authorList>
    </citation>
    <scope>NUCLEOTIDE SEQUENCE [LARGE SCALE GENOMIC DNA]</scope>
    <source>
        <strain evidence="9">cv. C24</strain>
    </source>
</reference>
<dbReference type="FunFam" id="2.170.150.80:FF:000012">
    <property type="entry name" value="NAC with transmembrane motif1"/>
    <property type="match status" value="1"/>
</dbReference>
<evidence type="ECO:0000256" key="3">
    <source>
        <dbReference type="ARBA" id="ARBA00023125"/>
    </source>
</evidence>
<organism evidence="8 9">
    <name type="scientific">Arabidopsis thaliana</name>
    <name type="common">Mouse-ear cress</name>
    <dbReference type="NCBI Taxonomy" id="3702"/>
    <lineage>
        <taxon>Eukaryota</taxon>
        <taxon>Viridiplantae</taxon>
        <taxon>Streptophyta</taxon>
        <taxon>Embryophyta</taxon>
        <taxon>Tracheophyta</taxon>
        <taxon>Spermatophyta</taxon>
        <taxon>Magnoliopsida</taxon>
        <taxon>eudicotyledons</taxon>
        <taxon>Gunneridae</taxon>
        <taxon>Pentapetalae</taxon>
        <taxon>rosids</taxon>
        <taxon>malvids</taxon>
        <taxon>Brassicales</taxon>
        <taxon>Brassicaceae</taxon>
        <taxon>Camelineae</taxon>
        <taxon>Arabidopsis</taxon>
    </lineage>
</organism>
<sequence length="362" mass="40782">MANPVGFRFRPTDGEIVDIYLRPKNLESNTSHVDEVISTVDICSFDPWDLPSHSRMKTRDQVWYFFGRKENKYGKGDRQIRKTKSGFWKKTGVTMDIMRKTGDREKIGEKRVLVFKNHGGSKSDWAMHEYHATFSSPNQIMTYTLCKVKFKGERREFSVATGSGIKHTHSLIPPTNNSGVLSVETEGSLFHSQESQNPSQFSGFLDVDALDRDFCNILSDDLKGFFNDDDEQSKIVSMQDDRNNHTPQKPLTGVFSDHSTDGSDSDPISATTISIQTLSTCPSFGSSNPLYQITDLQESPNSIKLVSLAQELSKTPGTGIDNDAQGTEIGEHKLGQETIKNKRAGFFHRMIQKFVKKIHLRT</sequence>
<dbReference type="GO" id="GO:0005634">
    <property type="term" value="C:nucleus"/>
    <property type="evidence" value="ECO:0007669"/>
    <property type="project" value="UniProtKB-SubCell"/>
</dbReference>
<name>A0A5S9S6P7_ARATH</name>
<accession>A0A5S9S6P7</accession>
<dbReference type="PANTHER" id="PTHR31989">
    <property type="entry name" value="NAC DOMAIN-CONTAINING PROTEIN 82-RELATED"/>
    <property type="match status" value="1"/>
</dbReference>
<proteinExistence type="predicted"/>